<evidence type="ECO:0000313" key="3">
    <source>
        <dbReference type="Proteomes" id="UP000034054"/>
    </source>
</evidence>
<comment type="subunit">
    <text evidence="1">Heterotrimer of A, B and C subunits.</text>
</comment>
<comment type="catalytic activity">
    <reaction evidence="1">
        <text>L-aspartyl-tRNA(Asn) + L-glutamine + ATP + H2O = L-asparaginyl-tRNA(Asn) + L-glutamate + ADP + phosphate + 2 H(+)</text>
        <dbReference type="Rhea" id="RHEA:14513"/>
        <dbReference type="Rhea" id="RHEA-COMP:9674"/>
        <dbReference type="Rhea" id="RHEA-COMP:9677"/>
        <dbReference type="ChEBI" id="CHEBI:15377"/>
        <dbReference type="ChEBI" id="CHEBI:15378"/>
        <dbReference type="ChEBI" id="CHEBI:29985"/>
        <dbReference type="ChEBI" id="CHEBI:30616"/>
        <dbReference type="ChEBI" id="CHEBI:43474"/>
        <dbReference type="ChEBI" id="CHEBI:58359"/>
        <dbReference type="ChEBI" id="CHEBI:78515"/>
        <dbReference type="ChEBI" id="CHEBI:78516"/>
        <dbReference type="ChEBI" id="CHEBI:456216"/>
    </reaction>
</comment>
<comment type="function">
    <text evidence="1">Allows the formation of correctly charged Asn-tRNA(Asn) or Gln-tRNA(Gln) through the transamidation of misacylated Asp-tRNA(Asn) or Glu-tRNA(Gln) in organisms which lack either or both of asparaginyl-tRNA or glutaminyl-tRNA synthetases. The reaction takes place in the presence of glutamine and ATP through an activated phospho-Asp-tRNA(Asn) or phospho-Glu-tRNA(Gln).</text>
</comment>
<dbReference type="EMBL" id="LCRH01000004">
    <property type="protein sequence ID" value="KKW33370.1"/>
    <property type="molecule type" value="Genomic_DNA"/>
</dbReference>
<keyword evidence="1" id="KW-0547">Nucleotide-binding</keyword>
<keyword evidence="1" id="KW-0436">Ligase</keyword>
<evidence type="ECO:0000313" key="2">
    <source>
        <dbReference type="EMBL" id="KKW33370.1"/>
    </source>
</evidence>
<dbReference type="HAMAP" id="MF_00122">
    <property type="entry name" value="GatC"/>
    <property type="match status" value="1"/>
</dbReference>
<dbReference type="GO" id="GO:0016740">
    <property type="term" value="F:transferase activity"/>
    <property type="evidence" value="ECO:0007669"/>
    <property type="project" value="UniProtKB-KW"/>
</dbReference>
<dbReference type="GO" id="GO:0006450">
    <property type="term" value="P:regulation of translational fidelity"/>
    <property type="evidence" value="ECO:0007669"/>
    <property type="project" value="InterPro"/>
</dbReference>
<dbReference type="EC" id="6.3.5.-" evidence="1"/>
<dbReference type="NCBIfam" id="TIGR00135">
    <property type="entry name" value="gatC"/>
    <property type="match status" value="1"/>
</dbReference>
<dbReference type="Pfam" id="PF02686">
    <property type="entry name" value="GatC"/>
    <property type="match status" value="1"/>
</dbReference>
<dbReference type="GO" id="GO:0006412">
    <property type="term" value="P:translation"/>
    <property type="evidence" value="ECO:0007669"/>
    <property type="project" value="UniProtKB-UniRule"/>
</dbReference>
<keyword evidence="2" id="KW-0808">Transferase</keyword>
<comment type="catalytic activity">
    <reaction evidence="1">
        <text>L-glutamyl-tRNA(Gln) + L-glutamine + ATP + H2O = L-glutaminyl-tRNA(Gln) + L-glutamate + ADP + phosphate + H(+)</text>
        <dbReference type="Rhea" id="RHEA:17521"/>
        <dbReference type="Rhea" id="RHEA-COMP:9681"/>
        <dbReference type="Rhea" id="RHEA-COMP:9684"/>
        <dbReference type="ChEBI" id="CHEBI:15377"/>
        <dbReference type="ChEBI" id="CHEBI:15378"/>
        <dbReference type="ChEBI" id="CHEBI:29985"/>
        <dbReference type="ChEBI" id="CHEBI:30616"/>
        <dbReference type="ChEBI" id="CHEBI:43474"/>
        <dbReference type="ChEBI" id="CHEBI:58359"/>
        <dbReference type="ChEBI" id="CHEBI:78520"/>
        <dbReference type="ChEBI" id="CHEBI:78521"/>
        <dbReference type="ChEBI" id="CHEBI:456216"/>
    </reaction>
</comment>
<dbReference type="GO" id="GO:0050566">
    <property type="term" value="F:asparaginyl-tRNA synthase (glutamine-hydrolyzing) activity"/>
    <property type="evidence" value="ECO:0007669"/>
    <property type="project" value="RHEA"/>
</dbReference>
<comment type="similarity">
    <text evidence="1">Belongs to the GatC family.</text>
</comment>
<evidence type="ECO:0000256" key="1">
    <source>
        <dbReference type="HAMAP-Rule" id="MF_00122"/>
    </source>
</evidence>
<reference evidence="2 3" key="1">
    <citation type="journal article" date="2015" name="Nature">
        <title>rRNA introns, odd ribosomes, and small enigmatic genomes across a large radiation of phyla.</title>
        <authorList>
            <person name="Brown C.T."/>
            <person name="Hug L.A."/>
            <person name="Thomas B.C."/>
            <person name="Sharon I."/>
            <person name="Castelle C.J."/>
            <person name="Singh A."/>
            <person name="Wilkins M.J."/>
            <person name="Williams K.H."/>
            <person name="Banfield J.F."/>
        </authorList>
    </citation>
    <scope>NUCLEOTIDE SEQUENCE [LARGE SCALE GENOMIC DNA]</scope>
</reference>
<name>A0A0G1XR54_9BACT</name>
<dbReference type="GO" id="GO:0050567">
    <property type="term" value="F:glutaminyl-tRNA synthase (glutamine-hydrolyzing) activity"/>
    <property type="evidence" value="ECO:0007669"/>
    <property type="project" value="UniProtKB-UniRule"/>
</dbReference>
<dbReference type="InterPro" id="IPR036113">
    <property type="entry name" value="Asp/Glu-ADT_sf_sub_c"/>
</dbReference>
<dbReference type="InterPro" id="IPR003837">
    <property type="entry name" value="GatC"/>
</dbReference>
<keyword evidence="1" id="KW-0067">ATP-binding</keyword>
<keyword evidence="1" id="KW-0648">Protein biosynthesis</keyword>
<dbReference type="PATRIC" id="fig|1618979.3.peg.75"/>
<gene>
    <name evidence="1" type="primary">gatC</name>
    <name evidence="2" type="ORF">UY76_C0004G0002</name>
</gene>
<dbReference type="AlphaFoldDB" id="A0A0G1XR54"/>
<dbReference type="GO" id="GO:0005524">
    <property type="term" value="F:ATP binding"/>
    <property type="evidence" value="ECO:0007669"/>
    <property type="project" value="UniProtKB-KW"/>
</dbReference>
<dbReference type="Gene3D" id="1.10.20.60">
    <property type="entry name" value="Glu-tRNAGln amidotransferase C subunit, N-terminal domain"/>
    <property type="match status" value="1"/>
</dbReference>
<protein>
    <recommendedName>
        <fullName evidence="1">Aspartyl/glutamyl-tRNA(Asn/Gln) amidotransferase subunit C</fullName>
        <shortName evidence="1">Asp/Glu-ADT subunit C</shortName>
        <ecNumber evidence="1">6.3.5.-</ecNumber>
    </recommendedName>
</protein>
<sequence>MKLTREEVLKIAKLARLHLEEEDIAKYQEDLGSILSYVEKLQELNTDDVPEFQHAAGGVNVFREDVVENCDEDTRRRAIENFSQREGDFLKVQAVFENRTQ</sequence>
<dbReference type="SUPFAM" id="SSF141000">
    <property type="entry name" value="Glu-tRNAGln amidotransferase C subunit"/>
    <property type="match status" value="1"/>
</dbReference>
<proteinExistence type="inferred from homology"/>
<accession>A0A0G1XR54</accession>
<organism evidence="2 3">
    <name type="scientific">Candidatus Uhrbacteria bacterium GW2011_GWA2_52_8d</name>
    <dbReference type="NCBI Taxonomy" id="1618979"/>
    <lineage>
        <taxon>Bacteria</taxon>
        <taxon>Candidatus Uhriibacteriota</taxon>
    </lineage>
</organism>
<comment type="caution">
    <text evidence="2">The sequence shown here is derived from an EMBL/GenBank/DDBJ whole genome shotgun (WGS) entry which is preliminary data.</text>
</comment>
<dbReference type="Proteomes" id="UP000034054">
    <property type="component" value="Unassembled WGS sequence"/>
</dbReference>